<accession>A0AAT9IG27</accession>
<dbReference type="AlphaFoldDB" id="A0AAT9IG27"/>
<dbReference type="GO" id="GO:0005737">
    <property type="term" value="C:cytoplasm"/>
    <property type="evidence" value="ECO:0007669"/>
    <property type="project" value="UniProtKB-SubCell"/>
</dbReference>
<evidence type="ECO:0000256" key="1">
    <source>
        <dbReference type="ARBA" id="ARBA00000024"/>
    </source>
</evidence>
<comment type="catalytic activity">
    <reaction evidence="1 15">
        <text>1-(5-phospho-beta-D-ribosyl)-5'-AMP + H2O = 1-(5-phospho-beta-D-ribosyl)-5-[(5-phospho-beta-D-ribosylamino)methylideneamino]imidazole-4-carboxamide</text>
        <dbReference type="Rhea" id="RHEA:20049"/>
        <dbReference type="ChEBI" id="CHEBI:15377"/>
        <dbReference type="ChEBI" id="CHEBI:58435"/>
        <dbReference type="ChEBI" id="CHEBI:59457"/>
        <dbReference type="EC" id="3.5.4.19"/>
    </reaction>
</comment>
<dbReference type="NCBIfam" id="NF002747">
    <property type="entry name" value="PRK02759.1"/>
    <property type="match status" value="1"/>
</dbReference>
<keyword evidence="11 15" id="KW-0378">Hydrolase</keyword>
<evidence type="ECO:0000256" key="15">
    <source>
        <dbReference type="HAMAP-Rule" id="MF_01019"/>
    </source>
</evidence>
<comment type="pathway">
    <text evidence="5 15">Amino-acid biosynthesis; L-histidine biosynthesis; L-histidine from 5-phospho-alpha-D-ribose 1-diphosphate: step 2/9.</text>
</comment>
<dbReference type="PANTHER" id="PTHR42945:SF9">
    <property type="entry name" value="HISTIDINE BIOSYNTHESIS BIFUNCTIONAL PROTEIN HISIE"/>
    <property type="match status" value="1"/>
</dbReference>
<evidence type="ECO:0000256" key="4">
    <source>
        <dbReference type="ARBA" id="ARBA00005169"/>
    </source>
</evidence>
<evidence type="ECO:0000256" key="9">
    <source>
        <dbReference type="ARBA" id="ARBA00022605"/>
    </source>
</evidence>
<sequence length="205" mass="23939">MPLKINVKNLNWKKTEGYIPGIIQHYISGKILMLGYLNKESLKKTIKEKKVTFYSRTKQRLWTKGETSKNYLIVKHMSSDCDQDTILILVKPYGNTCHLNKISCFSNKIEIFSFLFHLEKIIDSKKSKQEKSYTSKLLKLGIQRIAQKVGEEAVETILASMTKKKNDLINEVSDLMYHLLVLLNFKKIQFKEIIHNLQTRNTKKN</sequence>
<comment type="similarity">
    <text evidence="7 15">In the N-terminal section; belongs to the PRA-CH family.</text>
</comment>
<dbReference type="EC" id="3.5.4.19" evidence="15"/>
<evidence type="ECO:0000256" key="5">
    <source>
        <dbReference type="ARBA" id="ARBA00005204"/>
    </source>
</evidence>
<evidence type="ECO:0000256" key="6">
    <source>
        <dbReference type="ARBA" id="ARBA00007731"/>
    </source>
</evidence>
<dbReference type="PANTHER" id="PTHR42945">
    <property type="entry name" value="HISTIDINE BIOSYNTHESIS BIFUNCTIONAL PROTEIN"/>
    <property type="match status" value="1"/>
</dbReference>
<evidence type="ECO:0000313" key="17">
    <source>
        <dbReference type="EMBL" id="CAL4042341.1"/>
    </source>
</evidence>
<dbReference type="GO" id="GO:0004635">
    <property type="term" value="F:phosphoribosyl-AMP cyclohydrolase activity"/>
    <property type="evidence" value="ECO:0007669"/>
    <property type="project" value="UniProtKB-UniRule"/>
</dbReference>
<keyword evidence="9 15" id="KW-0028">Amino-acid biosynthesis</keyword>
<reference evidence="17" key="1">
    <citation type="submission" date="2024-06" db="EMBL/GenBank/DDBJ databases">
        <authorList>
            <person name="Manzano-Marin A."/>
            <person name="Manzano-Marin A."/>
            <person name="Alejandro Manzano Marin A."/>
        </authorList>
    </citation>
    <scope>NUCLEOTIDE SEQUENCE</scope>
    <source>
        <strain evidence="17">Ancorni-2928</strain>
    </source>
</reference>
<dbReference type="Pfam" id="PF01502">
    <property type="entry name" value="PRA-CH"/>
    <property type="match status" value="1"/>
</dbReference>
<dbReference type="FunFam" id="3.10.20.810:FF:000001">
    <property type="entry name" value="Histidine biosynthesis bifunctional protein HisIE"/>
    <property type="match status" value="1"/>
</dbReference>
<dbReference type="EC" id="3.6.1.31" evidence="15"/>
<evidence type="ECO:0000256" key="13">
    <source>
        <dbReference type="ARBA" id="ARBA00023102"/>
    </source>
</evidence>
<keyword evidence="14 15" id="KW-0511">Multifunctional enzyme</keyword>
<dbReference type="Gene3D" id="3.10.20.810">
    <property type="entry name" value="Phosphoribosyl-AMP cyclohydrolase"/>
    <property type="match status" value="1"/>
</dbReference>
<comment type="pathway">
    <text evidence="4 15">Amino-acid biosynthesis; L-histidine biosynthesis; L-histidine from 5-phospho-alpha-D-ribose 1-diphosphate: step 3/9.</text>
</comment>
<dbReference type="EMBL" id="OZ060371">
    <property type="protein sequence ID" value="CAL4042341.1"/>
    <property type="molecule type" value="Genomic_DNA"/>
</dbReference>
<evidence type="ECO:0000256" key="7">
    <source>
        <dbReference type="ARBA" id="ARBA00008299"/>
    </source>
</evidence>
<dbReference type="HAMAP" id="MF_01019">
    <property type="entry name" value="HisIE"/>
    <property type="match status" value="1"/>
</dbReference>
<proteinExistence type="inferred from homology"/>
<evidence type="ECO:0000256" key="2">
    <source>
        <dbReference type="ARBA" id="ARBA00001460"/>
    </source>
</evidence>
<name>A0AAT9IG27_9GAMM</name>
<feature type="domain" description="Phosphoribosyl-AMP cyclohydrolase" evidence="16">
    <location>
        <begin position="33"/>
        <end position="105"/>
    </location>
</feature>
<evidence type="ECO:0000256" key="8">
    <source>
        <dbReference type="ARBA" id="ARBA00022490"/>
    </source>
</evidence>
<dbReference type="GO" id="GO:0005524">
    <property type="term" value="F:ATP binding"/>
    <property type="evidence" value="ECO:0007669"/>
    <property type="project" value="UniProtKB-KW"/>
</dbReference>
<dbReference type="SUPFAM" id="SSF101386">
    <property type="entry name" value="all-alpha NTP pyrophosphatases"/>
    <property type="match status" value="1"/>
</dbReference>
<evidence type="ECO:0000256" key="14">
    <source>
        <dbReference type="ARBA" id="ARBA00023268"/>
    </source>
</evidence>
<dbReference type="InterPro" id="IPR021130">
    <property type="entry name" value="PRib-ATP_PPHydrolase-like"/>
</dbReference>
<evidence type="ECO:0000256" key="3">
    <source>
        <dbReference type="ARBA" id="ARBA00004496"/>
    </source>
</evidence>
<evidence type="ECO:0000256" key="12">
    <source>
        <dbReference type="ARBA" id="ARBA00022840"/>
    </source>
</evidence>
<feature type="region of interest" description="Phosphoribosyl-ATP pyrophosphohydrolase" evidence="15">
    <location>
        <begin position="115"/>
        <end position="205"/>
    </location>
</feature>
<comment type="catalytic activity">
    <reaction evidence="2 15">
        <text>1-(5-phospho-beta-D-ribosyl)-ATP + H2O = 1-(5-phospho-beta-D-ribosyl)-5'-AMP + diphosphate + H(+)</text>
        <dbReference type="Rhea" id="RHEA:22828"/>
        <dbReference type="ChEBI" id="CHEBI:15377"/>
        <dbReference type="ChEBI" id="CHEBI:15378"/>
        <dbReference type="ChEBI" id="CHEBI:33019"/>
        <dbReference type="ChEBI" id="CHEBI:59457"/>
        <dbReference type="ChEBI" id="CHEBI:73183"/>
        <dbReference type="EC" id="3.6.1.31"/>
    </reaction>
</comment>
<dbReference type="Pfam" id="PF01503">
    <property type="entry name" value="PRA-PH"/>
    <property type="match status" value="1"/>
</dbReference>
<dbReference type="InterPro" id="IPR002496">
    <property type="entry name" value="PRib_AMP_CycHydrolase_dom"/>
</dbReference>
<feature type="region of interest" description="Phosphoribosyl-AMP cyclohydrolase" evidence="15">
    <location>
        <begin position="1"/>
        <end position="114"/>
    </location>
</feature>
<dbReference type="SUPFAM" id="SSF141734">
    <property type="entry name" value="HisI-like"/>
    <property type="match status" value="1"/>
</dbReference>
<keyword evidence="10 15" id="KW-0547">Nucleotide-binding</keyword>
<dbReference type="Gene3D" id="1.10.287.1080">
    <property type="entry name" value="MazG-like"/>
    <property type="match status" value="1"/>
</dbReference>
<dbReference type="GO" id="GO:0004636">
    <property type="term" value="F:phosphoribosyl-ATP diphosphatase activity"/>
    <property type="evidence" value="ECO:0007669"/>
    <property type="project" value="UniProtKB-UniRule"/>
</dbReference>
<keyword evidence="13 15" id="KW-0368">Histidine biosynthesis</keyword>
<dbReference type="CDD" id="cd11534">
    <property type="entry name" value="NTP-PPase_HisIE_like"/>
    <property type="match status" value="1"/>
</dbReference>
<dbReference type="HAMAP" id="MF_01020">
    <property type="entry name" value="HisE"/>
    <property type="match status" value="1"/>
</dbReference>
<keyword evidence="12 15" id="KW-0067">ATP-binding</keyword>
<dbReference type="RefSeq" id="WP_367681067.1">
    <property type="nucleotide sequence ID" value="NZ_OZ060371.1"/>
</dbReference>
<gene>
    <name evidence="15 17" type="primary">hisI</name>
    <name evidence="15" type="synonym">hisIE</name>
    <name evidence="17" type="ORF">BUANCORI2928_090</name>
</gene>
<dbReference type="InterPro" id="IPR038019">
    <property type="entry name" value="PRib_AMP_CycHydrolase_sf"/>
</dbReference>
<evidence type="ECO:0000256" key="11">
    <source>
        <dbReference type="ARBA" id="ARBA00022801"/>
    </source>
</evidence>
<protein>
    <recommendedName>
        <fullName evidence="15">Histidine biosynthesis bifunctional protein HisIE</fullName>
    </recommendedName>
    <domain>
        <recommendedName>
            <fullName evidence="15">Phosphoribosyl-AMP cyclohydrolase</fullName>
            <shortName evidence="15">PRA-CH</shortName>
            <ecNumber evidence="15">3.5.4.19</ecNumber>
        </recommendedName>
    </domain>
    <domain>
        <recommendedName>
            <fullName evidence="15">Phosphoribosyl-ATP pyrophosphatase</fullName>
            <shortName evidence="15">PRA-PH</shortName>
            <ecNumber evidence="15">3.6.1.31</ecNumber>
        </recommendedName>
    </domain>
</protein>
<comment type="similarity">
    <text evidence="6 15">In the C-terminal section; belongs to the PRA-PH family.</text>
</comment>
<evidence type="ECO:0000256" key="10">
    <source>
        <dbReference type="ARBA" id="ARBA00022741"/>
    </source>
</evidence>
<dbReference type="InterPro" id="IPR023019">
    <property type="entry name" value="His_synth_HisIE"/>
</dbReference>
<dbReference type="GO" id="GO:0000105">
    <property type="term" value="P:L-histidine biosynthetic process"/>
    <property type="evidence" value="ECO:0007669"/>
    <property type="project" value="UniProtKB-UniRule"/>
</dbReference>
<keyword evidence="8 15" id="KW-0963">Cytoplasm</keyword>
<dbReference type="InterPro" id="IPR008179">
    <property type="entry name" value="HisE"/>
</dbReference>
<organism evidence="17">
    <name type="scientific">Buchnera aphidicola</name>
    <name type="common">Anoecia corni</name>
    <dbReference type="NCBI Taxonomy" id="2994477"/>
    <lineage>
        <taxon>Bacteria</taxon>
        <taxon>Pseudomonadati</taxon>
        <taxon>Pseudomonadota</taxon>
        <taxon>Gammaproteobacteria</taxon>
        <taxon>Enterobacterales</taxon>
        <taxon>Erwiniaceae</taxon>
        <taxon>Buchnera</taxon>
    </lineage>
</organism>
<evidence type="ECO:0000259" key="16">
    <source>
        <dbReference type="Pfam" id="PF01502"/>
    </source>
</evidence>
<dbReference type="NCBIfam" id="TIGR03188">
    <property type="entry name" value="histidine_hisI"/>
    <property type="match status" value="1"/>
</dbReference>
<comment type="subcellular location">
    <subcellularLocation>
        <location evidence="3 15">Cytoplasm</location>
    </subcellularLocation>
</comment>